<protein>
    <submittedName>
        <fullName evidence="1">Uncharacterized protein</fullName>
    </submittedName>
</protein>
<gene>
    <name evidence="1" type="ORF">BN9_049490</name>
</gene>
<accession>A0A024GC89</accession>
<reference evidence="1 2" key="1">
    <citation type="submission" date="2012-05" db="EMBL/GenBank/DDBJ databases">
        <title>Recombination and specialization in a pathogen metapopulation.</title>
        <authorList>
            <person name="Gardiner A."/>
            <person name="Kemen E."/>
            <person name="Schultz-Larsen T."/>
            <person name="MacLean D."/>
            <person name="Van Oosterhout C."/>
            <person name="Jones J.D.G."/>
        </authorList>
    </citation>
    <scope>NUCLEOTIDE SEQUENCE [LARGE SCALE GENOMIC DNA]</scope>
    <source>
        <strain evidence="1 2">Ac Nc2</strain>
    </source>
</reference>
<keyword evidence="2" id="KW-1185">Reference proteome</keyword>
<dbReference type="Proteomes" id="UP000053237">
    <property type="component" value="Unassembled WGS sequence"/>
</dbReference>
<sequence length="132" mass="15306">MSSVSAELIVTGKKVKCRLNSFSIMMYLIAMRCPSGVSKRKRCSSLRRNRLVCVFPICINYLRDGKSWALVDRNYDTRLIAVKEKISCDIPSLLLFLLLVSDDMTKLRRFCHHKIPLFYTIVEGFVYPTQYT</sequence>
<dbReference type="InParanoid" id="A0A024GC89"/>
<evidence type="ECO:0000313" key="1">
    <source>
        <dbReference type="EMBL" id="CCI44165.1"/>
    </source>
</evidence>
<name>A0A024GC89_9STRA</name>
<proteinExistence type="predicted"/>
<evidence type="ECO:0000313" key="2">
    <source>
        <dbReference type="Proteomes" id="UP000053237"/>
    </source>
</evidence>
<dbReference type="EMBL" id="CAIX01000063">
    <property type="protein sequence ID" value="CCI44165.1"/>
    <property type="molecule type" value="Genomic_DNA"/>
</dbReference>
<dbReference type="AlphaFoldDB" id="A0A024GC89"/>
<organism evidence="1 2">
    <name type="scientific">Albugo candida</name>
    <dbReference type="NCBI Taxonomy" id="65357"/>
    <lineage>
        <taxon>Eukaryota</taxon>
        <taxon>Sar</taxon>
        <taxon>Stramenopiles</taxon>
        <taxon>Oomycota</taxon>
        <taxon>Peronosporomycetes</taxon>
        <taxon>Albuginales</taxon>
        <taxon>Albuginaceae</taxon>
        <taxon>Albugo</taxon>
    </lineage>
</organism>
<comment type="caution">
    <text evidence="1">The sequence shown here is derived from an EMBL/GenBank/DDBJ whole genome shotgun (WGS) entry which is preliminary data.</text>
</comment>